<dbReference type="Gene3D" id="3.40.50.300">
    <property type="entry name" value="P-loop containing nucleotide triphosphate hydrolases"/>
    <property type="match status" value="1"/>
</dbReference>
<dbReference type="Gene3D" id="2.60.40.2080">
    <property type="match status" value="3"/>
</dbReference>
<dbReference type="Pfam" id="PF24883">
    <property type="entry name" value="NPHP3_N"/>
    <property type="match status" value="1"/>
</dbReference>
<dbReference type="GO" id="GO:0098609">
    <property type="term" value="P:cell-cell adhesion"/>
    <property type="evidence" value="ECO:0007669"/>
    <property type="project" value="TreeGrafter"/>
</dbReference>
<dbReference type="GO" id="GO:0070492">
    <property type="term" value="F:oligosaccharide binding"/>
    <property type="evidence" value="ECO:0007669"/>
    <property type="project" value="TreeGrafter"/>
</dbReference>
<dbReference type="GO" id="GO:0009986">
    <property type="term" value="C:cell surface"/>
    <property type="evidence" value="ECO:0007669"/>
    <property type="project" value="TreeGrafter"/>
</dbReference>
<dbReference type="GO" id="GO:0030247">
    <property type="term" value="F:polysaccharide binding"/>
    <property type="evidence" value="ECO:0007669"/>
    <property type="project" value="TreeGrafter"/>
</dbReference>
<feature type="domain" description="H-type lectin" evidence="2">
    <location>
        <begin position="414"/>
        <end position="479"/>
    </location>
</feature>
<feature type="domain" description="Nephrocystin 3-like N-terminal" evidence="3">
    <location>
        <begin position="21"/>
        <end position="172"/>
    </location>
</feature>
<dbReference type="Pfam" id="PF09458">
    <property type="entry name" value="H_lectin"/>
    <property type="match status" value="3"/>
</dbReference>
<dbReference type="InterPro" id="IPR027417">
    <property type="entry name" value="P-loop_NTPase"/>
</dbReference>
<dbReference type="AlphaFoldDB" id="A0AAD5YW20"/>
<gene>
    <name evidence="4" type="ORF">NP233_g5885</name>
</gene>
<evidence type="ECO:0000256" key="1">
    <source>
        <dbReference type="ARBA" id="ARBA00022737"/>
    </source>
</evidence>
<dbReference type="SUPFAM" id="SSF141086">
    <property type="entry name" value="Agglutinin HPA-like"/>
    <property type="match status" value="3"/>
</dbReference>
<feature type="domain" description="H-type lectin" evidence="2">
    <location>
        <begin position="508"/>
        <end position="575"/>
    </location>
</feature>
<dbReference type="GO" id="GO:0046871">
    <property type="term" value="F:N-acetylgalactosamine binding"/>
    <property type="evidence" value="ECO:0007669"/>
    <property type="project" value="TreeGrafter"/>
</dbReference>
<dbReference type="PANTHER" id="PTHR46938">
    <property type="entry name" value="DISCOIDIN-1 SUBUNIT A-RELATED-RELATED"/>
    <property type="match status" value="1"/>
</dbReference>
<dbReference type="EMBL" id="JANIEX010000362">
    <property type="protein sequence ID" value="KAJ3568175.1"/>
    <property type="molecule type" value="Genomic_DNA"/>
</dbReference>
<comment type="caution">
    <text evidence="4">The sequence shown here is derived from an EMBL/GenBank/DDBJ whole genome shotgun (WGS) entry which is preliminary data.</text>
</comment>
<proteinExistence type="predicted"/>
<evidence type="ECO:0008006" key="6">
    <source>
        <dbReference type="Google" id="ProtNLM"/>
    </source>
</evidence>
<evidence type="ECO:0000259" key="3">
    <source>
        <dbReference type="Pfam" id="PF24883"/>
    </source>
</evidence>
<evidence type="ECO:0000313" key="4">
    <source>
        <dbReference type="EMBL" id="KAJ3568175.1"/>
    </source>
</evidence>
<dbReference type="InterPro" id="IPR052487">
    <property type="entry name" value="Galactose-binding_lectin"/>
</dbReference>
<dbReference type="InterPro" id="IPR037221">
    <property type="entry name" value="H-type_lectin_dom_sf"/>
</dbReference>
<dbReference type="InterPro" id="IPR019019">
    <property type="entry name" value="H-type_lectin_domain"/>
</dbReference>
<feature type="domain" description="H-type lectin" evidence="2">
    <location>
        <begin position="323"/>
        <end position="379"/>
    </location>
</feature>
<sequence>MPPQTRSALLNKILAYLGDPDRHSNLLWLKAEAGVGKSAVIQCLAEAERESGTLGSALFFSRLRLCDDLTRALPTIAYELALKFPAYLSCLRDLRRKDPQAIGKALHTQFEKLIVQPVAKQNLIAGKGHISIFLDALDQCSEEFAQCKIVELIDNFLYQHPAVPIIWVISSRPVSHLQASFSNTLASQESISVDGDEGRADVERYMRAEFERIRKRYPFRVPSTWPTENQLRFIFSRAAGFFAFATELMNFIRHGNTGNPVGQLELALTVLEPIDPSTIAGNPFVALNAIRTLAHSSLASVSTFDIKNVCTRADTSRHDICTHVPFPCPFVLPPRIAHGIRELDIGKGANIRIESTVDSVTTTSANYHVLTWADTKVNSGVVDSLNLAPYYHEFLNGEVTRNLNVPDMADPPSVRVNFSRPFASPPTVVSFFNRFDIDKHSNWRLKTSATHINEKGFILNIETWGDTILYGATVGWVAYSSGLPNVWSASVNVMEVRPWTQPRAKASKAVTFPSFVSFHKAPNVFVALNWFDLSATQSFRLRAFVDDVSMEGLTWHIDTWGDSVVYSAGATIIAID</sequence>
<reference evidence="4" key="1">
    <citation type="submission" date="2022-07" db="EMBL/GenBank/DDBJ databases">
        <title>Genome Sequence of Leucocoprinus birnbaumii.</title>
        <authorList>
            <person name="Buettner E."/>
        </authorList>
    </citation>
    <scope>NUCLEOTIDE SEQUENCE</scope>
    <source>
        <strain evidence="4">VT141</strain>
    </source>
</reference>
<protein>
    <recommendedName>
        <fullName evidence="6">NACHT domain-containing protein</fullName>
    </recommendedName>
</protein>
<evidence type="ECO:0000313" key="5">
    <source>
        <dbReference type="Proteomes" id="UP001213000"/>
    </source>
</evidence>
<evidence type="ECO:0000259" key="2">
    <source>
        <dbReference type="Pfam" id="PF09458"/>
    </source>
</evidence>
<dbReference type="GO" id="GO:0098636">
    <property type="term" value="C:protein complex involved in cell adhesion"/>
    <property type="evidence" value="ECO:0007669"/>
    <property type="project" value="TreeGrafter"/>
</dbReference>
<name>A0AAD5YW20_9AGAR</name>
<dbReference type="InterPro" id="IPR056884">
    <property type="entry name" value="NPHP3-like_N"/>
</dbReference>
<keyword evidence="5" id="KW-1185">Reference proteome</keyword>
<accession>A0AAD5YW20</accession>
<dbReference type="Proteomes" id="UP001213000">
    <property type="component" value="Unassembled WGS sequence"/>
</dbReference>
<keyword evidence="1" id="KW-0677">Repeat</keyword>
<organism evidence="4 5">
    <name type="scientific">Leucocoprinus birnbaumii</name>
    <dbReference type="NCBI Taxonomy" id="56174"/>
    <lineage>
        <taxon>Eukaryota</taxon>
        <taxon>Fungi</taxon>
        <taxon>Dikarya</taxon>
        <taxon>Basidiomycota</taxon>
        <taxon>Agaricomycotina</taxon>
        <taxon>Agaricomycetes</taxon>
        <taxon>Agaricomycetidae</taxon>
        <taxon>Agaricales</taxon>
        <taxon>Agaricineae</taxon>
        <taxon>Agaricaceae</taxon>
        <taxon>Leucocoprinus</taxon>
    </lineage>
</organism>